<protein>
    <recommendedName>
        <fullName evidence="5">FecR protein domain-containing protein</fullName>
    </recommendedName>
</protein>
<keyword evidence="4" id="KW-1185">Reference proteome</keyword>
<evidence type="ECO:0000256" key="1">
    <source>
        <dbReference type="SAM" id="MobiDB-lite"/>
    </source>
</evidence>
<evidence type="ECO:0008006" key="5">
    <source>
        <dbReference type="Google" id="ProtNLM"/>
    </source>
</evidence>
<evidence type="ECO:0000313" key="4">
    <source>
        <dbReference type="Proteomes" id="UP001500547"/>
    </source>
</evidence>
<accession>A0ABP9QJ00</accession>
<dbReference type="Proteomes" id="UP001500547">
    <property type="component" value="Unassembled WGS sequence"/>
</dbReference>
<reference evidence="4" key="1">
    <citation type="journal article" date="2019" name="Int. J. Syst. Evol. Microbiol.">
        <title>The Global Catalogue of Microorganisms (GCM) 10K type strain sequencing project: providing services to taxonomists for standard genome sequencing and annotation.</title>
        <authorList>
            <consortium name="The Broad Institute Genomics Platform"/>
            <consortium name="The Broad Institute Genome Sequencing Center for Infectious Disease"/>
            <person name="Wu L."/>
            <person name="Ma J."/>
        </authorList>
    </citation>
    <scope>NUCLEOTIDE SEQUENCE [LARGE SCALE GENOMIC DNA]</scope>
    <source>
        <strain evidence="4">JCM 18715</strain>
    </source>
</reference>
<organism evidence="3 4">
    <name type="scientific">Viridibacterium curvum</name>
    <dbReference type="NCBI Taxonomy" id="1101404"/>
    <lineage>
        <taxon>Bacteria</taxon>
        <taxon>Pseudomonadati</taxon>
        <taxon>Pseudomonadota</taxon>
        <taxon>Betaproteobacteria</taxon>
        <taxon>Rhodocyclales</taxon>
        <taxon>Rhodocyclaceae</taxon>
        <taxon>Viridibacterium</taxon>
    </lineage>
</organism>
<dbReference type="EMBL" id="BAABLD010000007">
    <property type="protein sequence ID" value="GAA5162719.1"/>
    <property type="molecule type" value="Genomic_DNA"/>
</dbReference>
<dbReference type="RefSeq" id="WP_345532145.1">
    <property type="nucleotide sequence ID" value="NZ_BAABLD010000007.1"/>
</dbReference>
<feature type="chain" id="PRO_5046415113" description="FecR protein domain-containing protein" evidence="2">
    <location>
        <begin position="20"/>
        <end position="282"/>
    </location>
</feature>
<feature type="region of interest" description="Disordered" evidence="1">
    <location>
        <begin position="255"/>
        <end position="282"/>
    </location>
</feature>
<proteinExistence type="predicted"/>
<evidence type="ECO:0000313" key="3">
    <source>
        <dbReference type="EMBL" id="GAA5162719.1"/>
    </source>
</evidence>
<keyword evidence="2" id="KW-0732">Signal</keyword>
<evidence type="ECO:0000256" key="2">
    <source>
        <dbReference type="SAM" id="SignalP"/>
    </source>
</evidence>
<sequence>MSRLASLALLLCLPLLAQAQTAGRLTFTEGQVRLLRGDQVFVAPKGLPLNGEDILDTPDAGSLIIEQADGTLFSAGGNSRLMVGSGALRLMLRSGWLKLQAGDKSEPWAFSTPQGGISGKATLILRSTESDIELFVESGEVTFNATRGGKLQVKTGQFLAQRGSKPAAVQPRPDAAFVEAMPRGFRDRLPSLAARYADARPTPRLLGEVRYDDVADWLNGPVSWRTNFVKRYESRLADTAFRNSIEANLSRHPEWARPLYPEKNQGNNKRPSGAANKEASQP</sequence>
<gene>
    <name evidence="3" type="ORF">GCM10025770_13800</name>
</gene>
<name>A0ABP9QJ00_9RHOO</name>
<comment type="caution">
    <text evidence="3">The sequence shown here is derived from an EMBL/GenBank/DDBJ whole genome shotgun (WGS) entry which is preliminary data.</text>
</comment>
<feature type="signal peptide" evidence="2">
    <location>
        <begin position="1"/>
        <end position="19"/>
    </location>
</feature>